<dbReference type="EMBL" id="CAUOFW020005758">
    <property type="protein sequence ID" value="CAK9171508.1"/>
    <property type="molecule type" value="Genomic_DNA"/>
</dbReference>
<comment type="caution">
    <text evidence="2">The sequence shown here is derived from an EMBL/GenBank/DDBJ whole genome shotgun (WGS) entry which is preliminary data.</text>
</comment>
<accession>A0ABC8TVG9</accession>
<dbReference type="Proteomes" id="UP001642360">
    <property type="component" value="Unassembled WGS sequence"/>
</dbReference>
<protein>
    <submittedName>
        <fullName evidence="2">Uncharacterized protein</fullName>
    </submittedName>
</protein>
<feature type="compositionally biased region" description="Polar residues" evidence="1">
    <location>
        <begin position="37"/>
        <end position="65"/>
    </location>
</feature>
<evidence type="ECO:0000313" key="2">
    <source>
        <dbReference type="EMBL" id="CAK9171508.1"/>
    </source>
</evidence>
<keyword evidence="3" id="KW-1185">Reference proteome</keyword>
<organism evidence="2 3">
    <name type="scientific">Ilex paraguariensis</name>
    <name type="common">yerba mate</name>
    <dbReference type="NCBI Taxonomy" id="185542"/>
    <lineage>
        <taxon>Eukaryota</taxon>
        <taxon>Viridiplantae</taxon>
        <taxon>Streptophyta</taxon>
        <taxon>Embryophyta</taxon>
        <taxon>Tracheophyta</taxon>
        <taxon>Spermatophyta</taxon>
        <taxon>Magnoliopsida</taxon>
        <taxon>eudicotyledons</taxon>
        <taxon>Gunneridae</taxon>
        <taxon>Pentapetalae</taxon>
        <taxon>asterids</taxon>
        <taxon>campanulids</taxon>
        <taxon>Aquifoliales</taxon>
        <taxon>Aquifoliaceae</taxon>
        <taxon>Ilex</taxon>
    </lineage>
</organism>
<dbReference type="AlphaFoldDB" id="A0ABC8TVG9"/>
<evidence type="ECO:0000313" key="3">
    <source>
        <dbReference type="Proteomes" id="UP001642360"/>
    </source>
</evidence>
<reference evidence="2 3" key="1">
    <citation type="submission" date="2024-02" db="EMBL/GenBank/DDBJ databases">
        <authorList>
            <person name="Vignale AGUSTIN F."/>
            <person name="Sosa J E."/>
            <person name="Modenutti C."/>
        </authorList>
    </citation>
    <scope>NUCLEOTIDE SEQUENCE [LARGE SCALE GENOMIC DNA]</scope>
</reference>
<evidence type="ECO:0000256" key="1">
    <source>
        <dbReference type="SAM" id="MobiDB-lite"/>
    </source>
</evidence>
<gene>
    <name evidence="2" type="ORF">ILEXP_LOCUS41078</name>
</gene>
<dbReference type="PANTHER" id="PTHR36407:SF1">
    <property type="entry name" value="MEDIATOR-ASSOCIATED PROTEIN 2"/>
    <property type="match status" value="1"/>
</dbReference>
<proteinExistence type="predicted"/>
<feature type="compositionally biased region" description="Low complexity" evidence="1">
    <location>
        <begin position="71"/>
        <end position="81"/>
    </location>
</feature>
<feature type="region of interest" description="Disordered" evidence="1">
    <location>
        <begin position="1"/>
        <end position="136"/>
    </location>
</feature>
<sequence>MRSVEEKEGGGVGKISRRVSLVHYPEPTELQKDNTKNLKQLYQRSSGTFATPTQNLRLRNSQSAGGTAAFSHSSRPRSSMSGAGELSNPSKRRHVDGPTISIDHSAQDSGRGLSAVTSSGSLEHSQEKKSKKKNKK</sequence>
<name>A0ABC8TVG9_9AQUA</name>
<dbReference type="PANTHER" id="PTHR36407">
    <property type="entry name" value="MEDIATOR-ASSOCIATED PROTEIN 2"/>
    <property type="match status" value="1"/>
</dbReference>
<dbReference type="InterPro" id="IPR038823">
    <property type="entry name" value="MED2_plant"/>
</dbReference>